<dbReference type="InterPro" id="IPR021852">
    <property type="entry name" value="DUF3456"/>
</dbReference>
<feature type="signal peptide" evidence="3">
    <location>
        <begin position="1"/>
        <end position="19"/>
    </location>
</feature>
<evidence type="ECO:0000256" key="2">
    <source>
        <dbReference type="ARBA" id="ARBA00022729"/>
    </source>
</evidence>
<evidence type="ECO:0000256" key="1">
    <source>
        <dbReference type="ARBA" id="ARBA00007285"/>
    </source>
</evidence>
<feature type="domain" description="DUF3456" evidence="4">
    <location>
        <begin position="46"/>
        <end position="197"/>
    </location>
</feature>
<dbReference type="InParanoid" id="A0A1V9XP02"/>
<gene>
    <name evidence="5" type="ORF">BIW11_08553</name>
</gene>
<dbReference type="OrthoDB" id="6020060at2759"/>
<name>A0A1V9XP02_9ACAR</name>
<dbReference type="STRING" id="418985.A0A1V9XP02"/>
<organism evidence="5 6">
    <name type="scientific">Tropilaelaps mercedesae</name>
    <dbReference type="NCBI Taxonomy" id="418985"/>
    <lineage>
        <taxon>Eukaryota</taxon>
        <taxon>Metazoa</taxon>
        <taxon>Ecdysozoa</taxon>
        <taxon>Arthropoda</taxon>
        <taxon>Chelicerata</taxon>
        <taxon>Arachnida</taxon>
        <taxon>Acari</taxon>
        <taxon>Parasitiformes</taxon>
        <taxon>Mesostigmata</taxon>
        <taxon>Gamasina</taxon>
        <taxon>Dermanyssoidea</taxon>
        <taxon>Laelapidae</taxon>
        <taxon>Tropilaelaps</taxon>
    </lineage>
</organism>
<comment type="caution">
    <text evidence="5">The sequence shown here is derived from an EMBL/GenBank/DDBJ whole genome shotgun (WGS) entry which is preliminary data.</text>
</comment>
<feature type="chain" id="PRO_5013297534" evidence="3">
    <location>
        <begin position="20"/>
        <end position="223"/>
    </location>
</feature>
<evidence type="ECO:0000313" key="6">
    <source>
        <dbReference type="Proteomes" id="UP000192247"/>
    </source>
</evidence>
<evidence type="ECO:0000313" key="5">
    <source>
        <dbReference type="EMBL" id="OQR75235.1"/>
    </source>
</evidence>
<dbReference type="AlphaFoldDB" id="A0A1V9XP02"/>
<proteinExistence type="inferred from homology"/>
<dbReference type="FunCoup" id="A0A1V9XP02">
    <property type="interactions" value="699"/>
</dbReference>
<reference evidence="5 6" key="1">
    <citation type="journal article" date="2017" name="Gigascience">
        <title>Draft genome of the honey bee ectoparasitic mite, Tropilaelaps mercedesae, is shaped by the parasitic life history.</title>
        <authorList>
            <person name="Dong X."/>
            <person name="Armstrong S.D."/>
            <person name="Xia D."/>
            <person name="Makepeace B.L."/>
            <person name="Darby A.C."/>
            <person name="Kadowaki T."/>
        </authorList>
    </citation>
    <scope>NUCLEOTIDE SEQUENCE [LARGE SCALE GENOMIC DNA]</scope>
    <source>
        <strain evidence="5">Wuxi-XJTLU</strain>
    </source>
</reference>
<protein>
    <submittedName>
        <fullName evidence="5">Protein canopy3-like</fullName>
    </submittedName>
</protein>
<evidence type="ECO:0000256" key="3">
    <source>
        <dbReference type="SAM" id="SignalP"/>
    </source>
</evidence>
<keyword evidence="6" id="KW-1185">Reference proteome</keyword>
<dbReference type="Proteomes" id="UP000192247">
    <property type="component" value="Unassembled WGS sequence"/>
</dbReference>
<evidence type="ECO:0000259" key="4">
    <source>
        <dbReference type="Pfam" id="PF11938"/>
    </source>
</evidence>
<dbReference type="PANTHER" id="PTHR15382">
    <property type="entry name" value="CTG4A-RELATED"/>
    <property type="match status" value="1"/>
</dbReference>
<accession>A0A1V9XP02</accession>
<dbReference type="Pfam" id="PF11938">
    <property type="entry name" value="DUF3456"/>
    <property type="match status" value="1"/>
</dbReference>
<dbReference type="EMBL" id="MNPL01006656">
    <property type="protein sequence ID" value="OQR75235.1"/>
    <property type="molecule type" value="Genomic_DNA"/>
</dbReference>
<sequence>MRTIVLLACVICLPNALMGKQQNNKGTKGETDFTEKEYGVRYADTCEVCKYLVTELDAELLVTGRTHDVIETGYHIDTPPEKRKVKKYSTSELRLIETLESVCSRLLEYRLHKERTDSTRFDRGTSQTFQVLNNLVAKGVKVDLGIPHELWDEPPAEVTNLKTQCEKMLETHEPDIEEWYFQQTDKIPLMKYLCEERVLKNDPELSKCLYEKPTKGKNSKDEL</sequence>
<keyword evidence="2 3" id="KW-0732">Signal</keyword>
<dbReference type="PANTHER" id="PTHR15382:SF8">
    <property type="entry name" value="CANOPY B"/>
    <property type="match status" value="1"/>
</dbReference>
<comment type="similarity">
    <text evidence="1">Belongs to the canopy family.</text>
</comment>